<sequence>MGWLAETGKGAYSRPTLSLYVFEIDDVIVKLGNSFKTYRLIEVQSTPVMSDHSQTNLFAALCQEFPYTRKHIMAVAFSLVLRENANTTFNESQGVP</sequence>
<accession>M8DE33</accession>
<evidence type="ECO:0000313" key="2">
    <source>
        <dbReference type="Proteomes" id="UP000012081"/>
    </source>
</evidence>
<evidence type="ECO:0000313" key="1">
    <source>
        <dbReference type="EMBL" id="EMT51642.1"/>
    </source>
</evidence>
<name>M8DE33_9BACL</name>
<keyword evidence="2" id="KW-1185">Reference proteome</keyword>
<protein>
    <submittedName>
        <fullName evidence="1">Uncharacterized protein</fullName>
    </submittedName>
</protein>
<organism evidence="1 2">
    <name type="scientific">Brevibacillus borstelensis AK1</name>
    <dbReference type="NCBI Taxonomy" id="1300222"/>
    <lineage>
        <taxon>Bacteria</taxon>
        <taxon>Bacillati</taxon>
        <taxon>Bacillota</taxon>
        <taxon>Bacilli</taxon>
        <taxon>Bacillales</taxon>
        <taxon>Paenibacillaceae</taxon>
        <taxon>Brevibacillus</taxon>
    </lineage>
</organism>
<proteinExistence type="predicted"/>
<reference evidence="1 2" key="1">
    <citation type="submission" date="2013-03" db="EMBL/GenBank/DDBJ databases">
        <title>Assembly of a new bacterial strain Brevibacillus borstelensis AK1.</title>
        <authorList>
            <person name="Rajan I."/>
            <person name="PoliReddy D."/>
            <person name="Sugumar T."/>
            <person name="Rathinam K."/>
            <person name="Alqarawi S."/>
            <person name="Khalil A.B."/>
            <person name="Sivakumar N."/>
        </authorList>
    </citation>
    <scope>NUCLEOTIDE SEQUENCE [LARGE SCALE GENOMIC DNA]</scope>
    <source>
        <strain evidence="1 2">AK1</strain>
    </source>
</reference>
<dbReference type="PATRIC" id="fig|1300222.3.peg.3564"/>
<gene>
    <name evidence="1" type="ORF">I532_16998</name>
</gene>
<comment type="caution">
    <text evidence="1">The sequence shown here is derived from an EMBL/GenBank/DDBJ whole genome shotgun (WGS) entry which is preliminary data.</text>
</comment>
<dbReference type="AlphaFoldDB" id="M8DE33"/>
<dbReference type="EMBL" id="APBN01000007">
    <property type="protein sequence ID" value="EMT51642.1"/>
    <property type="molecule type" value="Genomic_DNA"/>
</dbReference>
<dbReference type="STRING" id="1300222.I532_16998"/>
<dbReference type="Proteomes" id="UP000012081">
    <property type="component" value="Unassembled WGS sequence"/>
</dbReference>